<feature type="region of interest" description="Disordered" evidence="1">
    <location>
        <begin position="288"/>
        <end position="399"/>
    </location>
</feature>
<proteinExistence type="predicted"/>
<organism evidence="3 4">
    <name type="scientific">Cutaneotrichosporon cavernicola</name>
    <dbReference type="NCBI Taxonomy" id="279322"/>
    <lineage>
        <taxon>Eukaryota</taxon>
        <taxon>Fungi</taxon>
        <taxon>Dikarya</taxon>
        <taxon>Basidiomycota</taxon>
        <taxon>Agaricomycotina</taxon>
        <taxon>Tremellomycetes</taxon>
        <taxon>Trichosporonales</taxon>
        <taxon>Trichosporonaceae</taxon>
        <taxon>Cutaneotrichosporon</taxon>
    </lineage>
</organism>
<feature type="transmembrane region" description="Helical" evidence="2">
    <location>
        <begin position="867"/>
        <end position="892"/>
    </location>
</feature>
<feature type="compositionally biased region" description="Low complexity" evidence="1">
    <location>
        <begin position="305"/>
        <end position="317"/>
    </location>
</feature>
<feature type="transmembrane region" description="Helical" evidence="2">
    <location>
        <begin position="806"/>
        <end position="830"/>
    </location>
</feature>
<evidence type="ECO:0000313" key="4">
    <source>
        <dbReference type="Proteomes" id="UP001233271"/>
    </source>
</evidence>
<dbReference type="EMBL" id="AP028215">
    <property type="protein sequence ID" value="BEI91413.1"/>
    <property type="molecule type" value="Genomic_DNA"/>
</dbReference>
<evidence type="ECO:0000313" key="3">
    <source>
        <dbReference type="EMBL" id="BEI91413.1"/>
    </source>
</evidence>
<feature type="region of interest" description="Disordered" evidence="1">
    <location>
        <begin position="167"/>
        <end position="205"/>
    </location>
</feature>
<feature type="transmembrane region" description="Helical" evidence="2">
    <location>
        <begin position="1028"/>
        <end position="1052"/>
    </location>
</feature>
<reference evidence="3" key="1">
    <citation type="journal article" date="2023" name="BMC Genomics">
        <title>Chromosome-level genome assemblies of Cutaneotrichosporon spp. (Trichosporonales, Basidiomycota) reveal imbalanced evolution between nucleotide sequences and chromosome synteny.</title>
        <authorList>
            <person name="Kobayashi Y."/>
            <person name="Kayamori A."/>
            <person name="Aoki K."/>
            <person name="Shiwa Y."/>
            <person name="Matsutani M."/>
            <person name="Fujita N."/>
            <person name="Sugita T."/>
            <person name="Iwasaki W."/>
            <person name="Tanaka N."/>
            <person name="Takashima M."/>
        </authorList>
    </citation>
    <scope>NUCLEOTIDE SEQUENCE</scope>
    <source>
        <strain evidence="3">HIS019</strain>
    </source>
</reference>
<feature type="region of interest" description="Disordered" evidence="1">
    <location>
        <begin position="1"/>
        <end position="52"/>
    </location>
</feature>
<protein>
    <submittedName>
        <fullName evidence="3">Uncharacterized protein</fullName>
    </submittedName>
</protein>
<feature type="transmembrane region" description="Helical" evidence="2">
    <location>
        <begin position="564"/>
        <end position="582"/>
    </location>
</feature>
<feature type="transmembrane region" description="Helical" evidence="2">
    <location>
        <begin position="588"/>
        <end position="608"/>
    </location>
</feature>
<accession>A0AA48QVK6</accession>
<evidence type="ECO:0000256" key="2">
    <source>
        <dbReference type="SAM" id="Phobius"/>
    </source>
</evidence>
<sequence>MRLASSSPRPGKTKQKMLDEDNPGAKRFMSQRPTQLDRARTTVEKRNSTLGVETSLDRASSVSAVDRLRLLSQMAAGLPGTESLVNRLSASASISNSTSVPPTSTKSSFTTTKVELTLPLITASRASSGDVDPFQTTDNPLFPLPARVCQPPPPNPIPKLEADDFPLPTRPTTSPAPASALSAYSQSSERHRPTTVFPSSEKHRPTTVFPSCDLERLSWPYGDIDALDNVVYQLEAPRPPYFSNQSFPHIHSSAIDSSAGSSSSSGHFRHRLEVFRRTVTDDVVAERGISSTTGGTGGTFGAAGPGAPTGLLAPAATEPYLPDGYEFSTTPPSLDTSVPSLGQTPGLSPTLSEPGRETGGLGSARPPTPTHTHVRHNPASPPGPTQPIVNDSVSGEKDPEAHVPHLHLLGYKPTSFRVRATHYLTCPADVWISHLAYGELIQDFLILTPDVAVALALFPRLNAWDDFWRLATIALLGPLILVALGECDFNQAGMVPFRLVAAGVAIHHVILVVVHVVRGAVLGTSDRRTDFGTFTRRQRVLHFITGVIRELFQISLLRGRWHRSAWSVILAVLSALAVAVPVSSHSTAVGLLATSVGLTLLLALWRAFLSAHRKVSVHIRQSARDMMYALLVTLAHAIDALALDALLLQLGRFTTVLESMEVEERRLFAPEEAAVASLHRLPARANLASKQIHVILSSLATGRTKITAPEATLALDAGMSVAREFMGLRRILDFPPDIARAADIDLSFWMAWSVPEQDEWYRAKSRVLVRHTLVNPAVGKTAQMLQDMCDPIANWGEGWVAEGERWAQLMGVILAVGVYRVVAPVATLLPLKAGYQLWIDFSLCFGIVCLLYFLLHPGRAPSCPPLAVGWVALHTLLVFTLVVLLISLVNALQATAHLSLLRALPPFPGLGGAYAPLALPSYRGIAALVRLADTLVPPLDLTPAITRKTDPAAVYSSLKTYLEGHFVRQIWPLFPSAGAALALLGLRSVLVRGPAAWFTAGAGAILAGLGGMTVAARDGMGGHVLERMRGWLLPTVFLYFVVVAGAAAFLIVRRG</sequence>
<dbReference type="AlphaFoldDB" id="A0AA48QVK6"/>
<feature type="transmembrane region" description="Helical" evidence="2">
    <location>
        <begin position="628"/>
        <end position="650"/>
    </location>
</feature>
<feature type="compositionally biased region" description="Basic and acidic residues" evidence="1">
    <location>
        <begin position="35"/>
        <end position="47"/>
    </location>
</feature>
<feature type="transmembrane region" description="Helical" evidence="2">
    <location>
        <begin position="497"/>
        <end position="520"/>
    </location>
</feature>
<keyword evidence="2" id="KW-1133">Transmembrane helix</keyword>
<dbReference type="KEGG" id="ccac:CcaHIS019_0402330"/>
<feature type="compositionally biased region" description="Low complexity" evidence="1">
    <location>
        <begin position="170"/>
        <end position="187"/>
    </location>
</feature>
<keyword evidence="2" id="KW-0812">Transmembrane</keyword>
<feature type="transmembrane region" description="Helical" evidence="2">
    <location>
        <begin position="837"/>
        <end position="855"/>
    </location>
</feature>
<dbReference type="Proteomes" id="UP001233271">
    <property type="component" value="Chromosome 4"/>
</dbReference>
<dbReference type="GeneID" id="85495283"/>
<keyword evidence="2" id="KW-0472">Membrane</keyword>
<name>A0AA48QVK6_9TREE</name>
<keyword evidence="4" id="KW-1185">Reference proteome</keyword>
<feature type="compositionally biased region" description="Polar residues" evidence="1">
    <location>
        <begin position="327"/>
        <end position="351"/>
    </location>
</feature>
<feature type="transmembrane region" description="Helical" evidence="2">
    <location>
        <begin position="996"/>
        <end position="1016"/>
    </location>
</feature>
<gene>
    <name evidence="3" type="ORF">CcaverHIS019_0402330</name>
</gene>
<dbReference type="RefSeq" id="XP_060456678.1">
    <property type="nucleotide sequence ID" value="XM_060600046.1"/>
</dbReference>
<feature type="compositionally biased region" description="Gly residues" evidence="1">
    <location>
        <begin position="294"/>
        <end position="304"/>
    </location>
</feature>
<evidence type="ECO:0000256" key="1">
    <source>
        <dbReference type="SAM" id="MobiDB-lite"/>
    </source>
</evidence>